<dbReference type="PANTHER" id="PTHR42834">
    <property type="entry name" value="ENDONUCLEASE/EXONUCLEASE/PHOSPHATASE FAMILY PROTEIN (AFU_ORTHOLOGUE AFUA_3G09210)"/>
    <property type="match status" value="1"/>
</dbReference>
<keyword evidence="3" id="KW-0106">Calcium</keyword>
<dbReference type="InterPro" id="IPR003644">
    <property type="entry name" value="Calx_beta"/>
</dbReference>
<evidence type="ECO:0000256" key="4">
    <source>
        <dbReference type="SAM" id="MobiDB-lite"/>
    </source>
</evidence>
<keyword evidence="9" id="KW-1185">Reference proteome</keyword>
<evidence type="ECO:0000259" key="7">
    <source>
        <dbReference type="Pfam" id="PF22494"/>
    </source>
</evidence>
<evidence type="ECO:0000313" key="9">
    <source>
        <dbReference type="Proteomes" id="UP000218785"/>
    </source>
</evidence>
<dbReference type="InterPro" id="IPR055188">
    <property type="entry name" value="Choice_anch_I"/>
</dbReference>
<dbReference type="Gene3D" id="2.60.40.2030">
    <property type="match status" value="2"/>
</dbReference>
<keyword evidence="2" id="KW-0677">Repeat</keyword>
<dbReference type="Gene3D" id="2.150.10.10">
    <property type="entry name" value="Serralysin-like metalloprotease, C-terminal"/>
    <property type="match status" value="2"/>
</dbReference>
<dbReference type="PRINTS" id="PR00313">
    <property type="entry name" value="CABNDNGRPT"/>
</dbReference>
<accession>A0A1Z4MS99</accession>
<dbReference type="Gene3D" id="2.130.10.10">
    <property type="entry name" value="YVTN repeat-like/Quinoprotein amine dehydrogenase"/>
    <property type="match status" value="1"/>
</dbReference>
<name>A0A1Z4MS99_9CYAN</name>
<dbReference type="Pfam" id="PF00353">
    <property type="entry name" value="HemolysinCabind"/>
    <property type="match status" value="3"/>
</dbReference>
<dbReference type="PROSITE" id="PS00330">
    <property type="entry name" value="HEMOLYSIN_CALCIUM"/>
    <property type="match status" value="3"/>
</dbReference>
<dbReference type="InterPro" id="IPR001343">
    <property type="entry name" value="Hemolysn_Ca-bd"/>
</dbReference>
<evidence type="ECO:0000256" key="3">
    <source>
        <dbReference type="ARBA" id="ARBA00022837"/>
    </source>
</evidence>
<dbReference type="GO" id="GO:0005509">
    <property type="term" value="F:calcium ion binding"/>
    <property type="evidence" value="ECO:0007669"/>
    <property type="project" value="InterPro"/>
</dbReference>
<dbReference type="GO" id="GO:0007154">
    <property type="term" value="P:cell communication"/>
    <property type="evidence" value="ECO:0007669"/>
    <property type="project" value="InterPro"/>
</dbReference>
<feature type="region of interest" description="Disordered" evidence="4">
    <location>
        <begin position="1557"/>
        <end position="1604"/>
    </location>
</feature>
<dbReference type="PANTHER" id="PTHR42834:SF1">
    <property type="entry name" value="ENDONUCLEASE_EXONUCLEASE_PHOSPHATASE FAMILY PROTEIN (AFU_ORTHOLOGUE AFUA_3G09210)"/>
    <property type="match status" value="1"/>
</dbReference>
<dbReference type="Proteomes" id="UP000218785">
    <property type="component" value="Chromosome"/>
</dbReference>
<dbReference type="SUPFAM" id="SSF51120">
    <property type="entry name" value="beta-Roll"/>
    <property type="match status" value="2"/>
</dbReference>
<dbReference type="InterPro" id="IPR018511">
    <property type="entry name" value="Hemolysin-typ_Ca-bd_CS"/>
</dbReference>
<dbReference type="KEGG" id="ttq:NIES37_02820"/>
<evidence type="ECO:0000256" key="2">
    <source>
        <dbReference type="ARBA" id="ARBA00022737"/>
    </source>
</evidence>
<evidence type="ECO:0000259" key="6">
    <source>
        <dbReference type="Pfam" id="PF19580"/>
    </source>
</evidence>
<dbReference type="SUPFAM" id="SSF56219">
    <property type="entry name" value="DNase I-like"/>
    <property type="match status" value="1"/>
</dbReference>
<dbReference type="InterPro" id="IPR038081">
    <property type="entry name" value="CalX-like_sf"/>
</dbReference>
<dbReference type="RefSeq" id="WP_096573576.1">
    <property type="nucleotide sequence ID" value="NZ_CAWNJS010000001.1"/>
</dbReference>
<feature type="domain" description="Endonuclease/exonuclease/phosphatase" evidence="6">
    <location>
        <begin position="1336"/>
        <end position="1487"/>
    </location>
</feature>
<organism evidence="8 9">
    <name type="scientific">Tolypothrix tenuis PCC 7101</name>
    <dbReference type="NCBI Taxonomy" id="231146"/>
    <lineage>
        <taxon>Bacteria</taxon>
        <taxon>Bacillati</taxon>
        <taxon>Cyanobacteriota</taxon>
        <taxon>Cyanophyceae</taxon>
        <taxon>Nostocales</taxon>
        <taxon>Tolypothrichaceae</taxon>
        <taxon>Tolypothrix</taxon>
    </lineage>
</organism>
<dbReference type="NCBIfam" id="NF038117">
    <property type="entry name" value="choice_anch_I"/>
    <property type="match status" value="1"/>
</dbReference>
<proteinExistence type="predicted"/>
<feature type="domain" description="Calx-beta" evidence="5">
    <location>
        <begin position="327"/>
        <end position="438"/>
    </location>
</feature>
<dbReference type="InterPro" id="IPR011044">
    <property type="entry name" value="Quino_amine_DH_bsu"/>
</dbReference>
<feature type="domain" description="Calx-beta" evidence="5">
    <location>
        <begin position="217"/>
        <end position="323"/>
    </location>
</feature>
<sequence>MALKTGDIAFVGFNSDGNDNLAFVTLVQIEAGTEIHFTDNEWTGSSFNTGESGFTWTANSTILPGAVVTIDNIGTGTISSNLGTVAFFDSSNRGIANSTEVVYAYVGTPTIPTAFLTAIGNNTLTGSSGGGGTLDGTGLIVGTNAIELASKDADADIAIYNGTRSGESSFASYLPLINNPANWVTQDATGDQSNDGVAPDLPFSTSGFTVTSGIPSVNLSVSSNSGSEAGTTVITVTATASSAVTGDQTVDLSVLGTGITPGDYTLSSNKITILNGQTSGSVTFTVVDDALVEGNETATLTLSNPSAGITLGTASQNIAIADNDTPAVPTVNLSVSTTAGSEANTTAITITATASSAVVGNQTVNLAVTGTGITTSDYYLSSNTITIANGQTSGSVTFIVADDAIAEATETATLTIATPSAGIALGNTTSQNITITNNNTSTLQKVGGFTSANGAEISAFDPGSDRLFVVAGSTIEIYNVSNTGGLTAAGSLTPGFTAPTGTEIIPNSVAVKNGTVAVAYAIRNTTTGAQLLGQVGFFNAANGSFLNSVEVGYLPDMLTFTPDGTKVLTANEGEPNSYKQAGSFDPEGSVSIINLANGVANATVQTAGFTAFNSQIDALKAAGVRIFGPGATVAQDVEPEYIAFSGDGTKAYVTLQENNAIAILDITSASITDILPLGVKNHNLPGNGIDASDQDGGINIKNWPVFGLYQPDAIASFTANGQTYYITANEGDSRNYTGFNEEIRVGASAYVLDPTVFPNAATLKQNANLGRLQLTNATGDIDGDGDFDRIEAFGARSFSIWDASGKQVFDSGDQLEQITASKVPTLFNSEGLAAGFDTRSDNKGPEPEGVAIGVINNRTYAFIGLERTGDVIIYEVTNPNKPTFVQYINTPEDVAVEGLTFISAADSPTGKPLLVTTNEVSRTVAVFEVTPPVRISDIQGVSHTSPFNGKTVTNVPGIVTAVAARGFYLQDPNPDTSDRTSEGIFVFTSSAPTVQVGDAVQVSGTVTEFRPGGNVNNLTTTQITSPSIIKLSSGNALPTATILGNGGRTIPTSVIDNDTTGNIETGTTTFDPAQDGIDFYESLEGMLVQVNNPVAVSPTNNFGEIWVLADSGANATGRTARGGIAVSANDFNPERIQIDDTLFTSGSSPKVNVGATFATITGVVDYNFSNYEVLPTFVSVTSDTLQKEVTNLTSSADKLTVATFNVENLDPGDPVSKFQNIANRIVNNLKSPDIITLEEIQDNNGATNNGVVDASTTYQTLINAIKAAGGPSYEYRQIDPVNNQDGGEPGGNIRQGFLFNRDRVQFVERAGGTSTSNITVSDVNGVPTLSASPGRLDPTNSAFNTSRKPLVGEFTFNGQTVYIVGNHFNSKGGDQPLYGPNQPPTLTSETQRQQQATVVKNFVESILAINPNANVVVAGDLNDFEFSKPVSTLENAGLSSLVETLPENERYTYNFEGNAQVLDHILVSKNLLNQLDGYDVVHINSEFADQDSDHDPSVARFNIPVPNTINGTSGNNILIGTDKVDIIRGLAGNDIITGNKNNDFLYGGSGNDALEGGDGNDNLYGDEGNDGLLGGKGDDTLSGGSGNDALEGGDGNDRLYGNQGNDVLLGGDGDDWLAGGEGRDFLTGGSGSDRFYLTGTGEFDTIIDFNPGVDKIVISKSEFSLSQALGTLDAGLFRAGTRATTESDRFIYDRLRGNLFFDADGTGSSAQIQIGQLFNRAALTSNDITVIA</sequence>
<dbReference type="GO" id="GO:0003824">
    <property type="term" value="F:catalytic activity"/>
    <property type="evidence" value="ECO:0007669"/>
    <property type="project" value="InterPro"/>
</dbReference>
<feature type="domain" description="Choice-of-anchor I" evidence="7">
    <location>
        <begin position="452"/>
        <end position="929"/>
    </location>
</feature>
<evidence type="ECO:0000256" key="1">
    <source>
        <dbReference type="ARBA" id="ARBA00022729"/>
    </source>
</evidence>
<dbReference type="InterPro" id="IPR011049">
    <property type="entry name" value="Serralysin-like_metalloprot_C"/>
</dbReference>
<dbReference type="EMBL" id="AP018248">
    <property type="protein sequence ID" value="BAY96350.1"/>
    <property type="molecule type" value="Genomic_DNA"/>
</dbReference>
<dbReference type="Pfam" id="PF03160">
    <property type="entry name" value="Calx-beta"/>
    <property type="match status" value="2"/>
</dbReference>
<dbReference type="InterPro" id="IPR015943">
    <property type="entry name" value="WD40/YVTN_repeat-like_dom_sf"/>
</dbReference>
<dbReference type="SUPFAM" id="SSF141072">
    <property type="entry name" value="CalX-like"/>
    <property type="match status" value="2"/>
</dbReference>
<dbReference type="GO" id="GO:0016020">
    <property type="term" value="C:membrane"/>
    <property type="evidence" value="ECO:0007669"/>
    <property type="project" value="InterPro"/>
</dbReference>
<evidence type="ECO:0000259" key="5">
    <source>
        <dbReference type="Pfam" id="PF03160"/>
    </source>
</evidence>
<dbReference type="InterPro" id="IPR005135">
    <property type="entry name" value="Endo/exonuclease/phosphatase"/>
</dbReference>
<evidence type="ECO:0000313" key="8">
    <source>
        <dbReference type="EMBL" id="BAY96350.1"/>
    </source>
</evidence>
<dbReference type="Gene3D" id="3.60.10.10">
    <property type="entry name" value="Endonuclease/exonuclease/phosphatase"/>
    <property type="match status" value="1"/>
</dbReference>
<dbReference type="SUPFAM" id="SSF50969">
    <property type="entry name" value="YVTN repeat-like/Quinoprotein amine dehydrogenase"/>
    <property type="match status" value="1"/>
</dbReference>
<protein>
    <submittedName>
        <fullName evidence="8">5'-nucleotidase/2',3'-cyclic phosphodiesterase</fullName>
    </submittedName>
</protein>
<gene>
    <name evidence="8" type="ORF">NIES37_02820</name>
</gene>
<keyword evidence="1" id="KW-0732">Signal</keyword>
<dbReference type="Pfam" id="PF22494">
    <property type="entry name" value="choice_anch_I"/>
    <property type="match status" value="1"/>
</dbReference>
<dbReference type="InterPro" id="IPR036691">
    <property type="entry name" value="Endo/exonu/phosph_ase_sf"/>
</dbReference>
<reference evidence="8 9" key="1">
    <citation type="submission" date="2017-06" db="EMBL/GenBank/DDBJ databases">
        <title>Genome sequencing of cyanobaciteial culture collection at National Institute for Environmental Studies (NIES).</title>
        <authorList>
            <person name="Hirose Y."/>
            <person name="Shimura Y."/>
            <person name="Fujisawa T."/>
            <person name="Nakamura Y."/>
            <person name="Kawachi M."/>
        </authorList>
    </citation>
    <scope>NUCLEOTIDE SEQUENCE [LARGE SCALE GENOMIC DNA]</scope>
    <source>
        <strain evidence="8 9">NIES-37</strain>
    </source>
</reference>
<dbReference type="Pfam" id="PF19580">
    <property type="entry name" value="Exo_endo_phos_3"/>
    <property type="match status" value="1"/>
</dbReference>
<dbReference type="CDD" id="cd04486">
    <property type="entry name" value="YhcR_OBF_like"/>
    <property type="match status" value="1"/>
</dbReference>